<proteinExistence type="inferred from homology"/>
<protein>
    <submittedName>
        <fullName evidence="4">CSON001508 protein</fullName>
    </submittedName>
</protein>
<evidence type="ECO:0000313" key="4">
    <source>
        <dbReference type="EMBL" id="SSX20459.1"/>
    </source>
</evidence>
<dbReference type="EMBL" id="UFQS01000123">
    <property type="protein sequence ID" value="SSX00079.1"/>
    <property type="molecule type" value="Genomic_DNA"/>
</dbReference>
<feature type="compositionally biased region" description="Low complexity" evidence="2">
    <location>
        <begin position="367"/>
        <end position="393"/>
    </location>
</feature>
<organism evidence="4">
    <name type="scientific">Culicoides sonorensis</name>
    <name type="common">Biting midge</name>
    <dbReference type="NCBI Taxonomy" id="179676"/>
    <lineage>
        <taxon>Eukaryota</taxon>
        <taxon>Metazoa</taxon>
        <taxon>Ecdysozoa</taxon>
        <taxon>Arthropoda</taxon>
        <taxon>Hexapoda</taxon>
        <taxon>Insecta</taxon>
        <taxon>Pterygota</taxon>
        <taxon>Neoptera</taxon>
        <taxon>Endopterygota</taxon>
        <taxon>Diptera</taxon>
        <taxon>Nematocera</taxon>
        <taxon>Chironomoidea</taxon>
        <taxon>Ceratopogonidae</taxon>
        <taxon>Ceratopogoninae</taxon>
        <taxon>Culicoides</taxon>
        <taxon>Monoculicoides</taxon>
    </lineage>
</organism>
<feature type="compositionally biased region" description="Basic and acidic residues" evidence="2">
    <location>
        <begin position="327"/>
        <end position="336"/>
    </location>
</feature>
<dbReference type="AlphaFoldDB" id="A0A336LUU5"/>
<feature type="region of interest" description="Disordered" evidence="2">
    <location>
        <begin position="261"/>
        <end position="411"/>
    </location>
</feature>
<evidence type="ECO:0000313" key="3">
    <source>
        <dbReference type="EMBL" id="SSX00079.1"/>
    </source>
</evidence>
<feature type="compositionally biased region" description="Basic and acidic residues" evidence="2">
    <location>
        <begin position="394"/>
        <end position="405"/>
    </location>
</feature>
<reference evidence="3" key="1">
    <citation type="submission" date="2018-04" db="EMBL/GenBank/DDBJ databases">
        <authorList>
            <person name="Go L.Y."/>
            <person name="Mitchell J.A."/>
        </authorList>
    </citation>
    <scope>NUCLEOTIDE SEQUENCE</scope>
    <source>
        <tissue evidence="3">Whole organism</tissue>
    </source>
</reference>
<accession>A0A336LUU5</accession>
<dbReference type="EMBL" id="UFQT01000123">
    <property type="protein sequence ID" value="SSX20459.1"/>
    <property type="molecule type" value="Genomic_DNA"/>
</dbReference>
<comment type="similarity">
    <text evidence="1">Belongs to the FAM122 family.</text>
</comment>
<feature type="compositionally biased region" description="Polar residues" evidence="2">
    <location>
        <begin position="290"/>
        <end position="326"/>
    </location>
</feature>
<feature type="region of interest" description="Disordered" evidence="2">
    <location>
        <begin position="200"/>
        <end position="232"/>
    </location>
</feature>
<reference evidence="4" key="2">
    <citation type="submission" date="2018-07" db="EMBL/GenBank/DDBJ databases">
        <authorList>
            <person name="Quirk P.G."/>
            <person name="Krulwich T.A."/>
        </authorList>
    </citation>
    <scope>NUCLEOTIDE SEQUENCE</scope>
</reference>
<evidence type="ECO:0000256" key="1">
    <source>
        <dbReference type="ARBA" id="ARBA00006725"/>
    </source>
</evidence>
<dbReference type="PANTHER" id="PTHR22227:SF6">
    <property type="entry name" value="FAMILY WITH SEQUENCE SIMILARITY 122B ISOFORM X1"/>
    <property type="match status" value="1"/>
</dbReference>
<dbReference type="VEuPathDB" id="VectorBase:CSON001508"/>
<dbReference type="GO" id="GO:0004865">
    <property type="term" value="F:protein serine/threonine phosphatase inhibitor activity"/>
    <property type="evidence" value="ECO:0007669"/>
    <property type="project" value="InterPro"/>
</dbReference>
<name>A0A336LUU5_CULSO</name>
<sequence length="411" mass="44728">MDVDQSNSLKRCSSAPQINNILQEQMSVVACPVTEAAPIAPKEPPSVPANFANIFAPRARRFSTSFNPLTASPSSKLVPRISQIRQEELEVPTVREANHEREIHSAMHISQSYEDLTLITEGWSFKGENDTNSVTNLLHLNLTSSNVCCSSPSPTRSGLRLPYGLSPSPTRKSFATRRSMSPIAMRPSQLASSVKRKFELDDPNSTCSPPPFKKLIIDRNPSPSFRQTPSPLLCPSPDSCASSYEGRTTPKFFVSKLFTSNPPIPNSIGSSPATTSSENETPSEMDCGNGTDSNTPPQSNKGSSLLITNVTNTEDNSMESGVSSSMEFKEPDKFDNRNSISGTSLINSQNARQTETKIESSNIVPCDSTSNSNNNNNYDDVGNNSEENLNENQSNDKKETEKMTVDEASCG</sequence>
<dbReference type="InterPro" id="IPR026716">
    <property type="entry name" value="PBIR1/2/3"/>
</dbReference>
<feature type="compositionally biased region" description="Polar residues" evidence="2">
    <location>
        <begin position="273"/>
        <end position="282"/>
    </location>
</feature>
<gene>
    <name evidence="4" type="primary">CSON001508</name>
</gene>
<dbReference type="PANTHER" id="PTHR22227">
    <property type="entry name" value="FAMILY WITH SEQUENCE SIMILARITY 122B ISOFORM X1"/>
    <property type="match status" value="1"/>
</dbReference>
<feature type="compositionally biased region" description="Polar residues" evidence="2">
    <location>
        <begin position="337"/>
        <end position="363"/>
    </location>
</feature>
<evidence type="ECO:0000256" key="2">
    <source>
        <dbReference type="SAM" id="MobiDB-lite"/>
    </source>
</evidence>